<accession>A0A448X1D7</accession>
<protein>
    <submittedName>
        <fullName evidence="1">Uncharacterized protein</fullName>
    </submittedName>
</protein>
<proteinExistence type="predicted"/>
<keyword evidence="2" id="KW-1185">Reference proteome</keyword>
<dbReference type="AlphaFoldDB" id="A0A448X1D7"/>
<gene>
    <name evidence="1" type="ORF">PXEA_LOCUS18731</name>
</gene>
<reference evidence="1" key="1">
    <citation type="submission" date="2018-11" db="EMBL/GenBank/DDBJ databases">
        <authorList>
            <consortium name="Pathogen Informatics"/>
        </authorList>
    </citation>
    <scope>NUCLEOTIDE SEQUENCE</scope>
</reference>
<dbReference type="OrthoDB" id="6135158at2759"/>
<evidence type="ECO:0000313" key="1">
    <source>
        <dbReference type="EMBL" id="VEL25291.1"/>
    </source>
</evidence>
<comment type="caution">
    <text evidence="1">The sequence shown here is derived from an EMBL/GenBank/DDBJ whole genome shotgun (WGS) entry which is preliminary data.</text>
</comment>
<sequence>MSSIFLNALPLKGECSFVPPSPRVTMVGIPRTPAEVDEALHSRGPIFGFSNSYACIQDVVSFKANDSALGISRMLTGNVSGPCTSALYYLVGLPETNLYLLVMENWRDREAENSFYPFNCQITRRTVASGAYRIINGTCAHQDDSEGTLAEEKKCPPLLNVSLTCAYNAATAREYWVWNWVWHHTIENSSLFCLALLIALTMHAFIVNCRNID</sequence>
<dbReference type="Proteomes" id="UP000784294">
    <property type="component" value="Unassembled WGS sequence"/>
</dbReference>
<organism evidence="1 2">
    <name type="scientific">Protopolystoma xenopodis</name>
    <dbReference type="NCBI Taxonomy" id="117903"/>
    <lineage>
        <taxon>Eukaryota</taxon>
        <taxon>Metazoa</taxon>
        <taxon>Spiralia</taxon>
        <taxon>Lophotrochozoa</taxon>
        <taxon>Platyhelminthes</taxon>
        <taxon>Monogenea</taxon>
        <taxon>Polyopisthocotylea</taxon>
        <taxon>Polystomatidea</taxon>
        <taxon>Polystomatidae</taxon>
        <taxon>Protopolystoma</taxon>
    </lineage>
</organism>
<dbReference type="EMBL" id="CAAALY010072835">
    <property type="protein sequence ID" value="VEL25291.1"/>
    <property type="molecule type" value="Genomic_DNA"/>
</dbReference>
<name>A0A448X1D7_9PLAT</name>
<evidence type="ECO:0000313" key="2">
    <source>
        <dbReference type="Proteomes" id="UP000784294"/>
    </source>
</evidence>